<proteinExistence type="predicted"/>
<feature type="chain" id="PRO_5045608289" evidence="1">
    <location>
        <begin position="23"/>
        <end position="578"/>
    </location>
</feature>
<keyword evidence="1" id="KW-0732">Signal</keyword>
<dbReference type="PANTHER" id="PTHR10579">
    <property type="entry name" value="CALCIUM-ACTIVATED CHLORIDE CHANNEL REGULATOR"/>
    <property type="match status" value="1"/>
</dbReference>
<dbReference type="PROSITE" id="PS50234">
    <property type="entry name" value="VWFA"/>
    <property type="match status" value="1"/>
</dbReference>
<dbReference type="CDD" id="cd01465">
    <property type="entry name" value="vWA_subgroup"/>
    <property type="match status" value="1"/>
</dbReference>
<dbReference type="PROSITE" id="PS51257">
    <property type="entry name" value="PROKAR_LIPOPROTEIN"/>
    <property type="match status" value="1"/>
</dbReference>
<dbReference type="EMBL" id="JAVRHT010000010">
    <property type="protein sequence ID" value="MDT0631262.1"/>
    <property type="molecule type" value="Genomic_DNA"/>
</dbReference>
<dbReference type="InterPro" id="IPR051266">
    <property type="entry name" value="CLCR"/>
</dbReference>
<dbReference type="Gene3D" id="3.40.50.410">
    <property type="entry name" value="von Willebrand factor, type A domain"/>
    <property type="match status" value="1"/>
</dbReference>
<dbReference type="RefSeq" id="WP_311662605.1">
    <property type="nucleotide sequence ID" value="NZ_JAVRHT010000010.1"/>
</dbReference>
<dbReference type="InterPro" id="IPR036465">
    <property type="entry name" value="vWFA_dom_sf"/>
</dbReference>
<feature type="signal peptide" evidence="1">
    <location>
        <begin position="1"/>
        <end position="22"/>
    </location>
</feature>
<feature type="domain" description="VWFA" evidence="2">
    <location>
        <begin position="193"/>
        <end position="371"/>
    </location>
</feature>
<dbReference type="InterPro" id="IPR022156">
    <property type="entry name" value="Uncharacterised_YfbK_N"/>
</dbReference>
<evidence type="ECO:0000313" key="4">
    <source>
        <dbReference type="Proteomes" id="UP001267426"/>
    </source>
</evidence>
<dbReference type="InterPro" id="IPR002035">
    <property type="entry name" value="VWF_A"/>
</dbReference>
<sequence>MIRPLVLLVLALVLAACGTSHPPQETPDAAEVDHVSGGAVAADMVGAPAAAPAPPQARGMAYTAPLSAGGQPMRAPDRDYNREGYAPIDEAGFKTVAATPLSTFSIDVDRASYANTRRFLEDGRLPPPDAVRIEELVNAFDYGLPGPAADGRGGHPFAVTTEVTEAPWAPDHHLVRIGLQGRRVETDDLPPANLVFLLDVSGSMSAPDKLPLLQRAFRLLVREMRPQDRVAIVVYAGASGVVLEPTPGTEKGRILAALDRLQAGGATGGAEGLRLAYRVAREHFDAGATNRVVLATDGDFNVGVSSDAEMKRLVEQEREGGVMLSVLGFGTGNLQDSKMETLADHGNGNYAYIDGVREAERVFVREFGGTLFAIAKDVKLQVEFNPARVAGYRLIGYENRTLAAEDFNDDRKDAGELGAGHTVTALYEVVPVGVAVPSAGVDALKYQAPRESVRPDRPARSGEWLTVSLRYKPATTAGTFADESVRLAVPVAGGVVPLAQASEAGRWAVAVTEAGLLLRRSDHAPGASYDHALALARAARGADPHGDRAEFVRLVETAAALAATEGGAGTGGEVTLRD</sequence>
<dbReference type="InterPro" id="IPR021908">
    <property type="entry name" value="YfbK_C"/>
</dbReference>
<comment type="caution">
    <text evidence="3">The sequence shown here is derived from an EMBL/GenBank/DDBJ whole genome shotgun (WGS) entry which is preliminary data.</text>
</comment>
<gene>
    <name evidence="3" type="ORF">RM540_05815</name>
</gene>
<dbReference type="Pfam" id="PF13519">
    <property type="entry name" value="VWA_2"/>
    <property type="match status" value="1"/>
</dbReference>
<dbReference type="Pfam" id="PF12450">
    <property type="entry name" value="vWF_A"/>
    <property type="match status" value="1"/>
</dbReference>
<organism evidence="3 4">
    <name type="scientific">Rubrivirga litoralis</name>
    <dbReference type="NCBI Taxonomy" id="3075598"/>
    <lineage>
        <taxon>Bacteria</taxon>
        <taxon>Pseudomonadati</taxon>
        <taxon>Rhodothermota</taxon>
        <taxon>Rhodothermia</taxon>
        <taxon>Rhodothermales</taxon>
        <taxon>Rubricoccaceae</taxon>
        <taxon>Rubrivirga</taxon>
    </lineage>
</organism>
<evidence type="ECO:0000313" key="3">
    <source>
        <dbReference type="EMBL" id="MDT0631262.1"/>
    </source>
</evidence>
<name>A0ABU3BPQ0_9BACT</name>
<evidence type="ECO:0000259" key="2">
    <source>
        <dbReference type="PROSITE" id="PS50234"/>
    </source>
</evidence>
<dbReference type="SUPFAM" id="SSF53300">
    <property type="entry name" value="vWA-like"/>
    <property type="match status" value="1"/>
</dbReference>
<reference evidence="3 4" key="1">
    <citation type="submission" date="2023-09" db="EMBL/GenBank/DDBJ databases">
        <authorList>
            <person name="Rey-Velasco X."/>
        </authorList>
    </citation>
    <scope>NUCLEOTIDE SEQUENCE [LARGE SCALE GENOMIC DNA]</scope>
    <source>
        <strain evidence="3 4">F394</strain>
    </source>
</reference>
<dbReference type="Pfam" id="PF12034">
    <property type="entry name" value="YfbK_C"/>
    <property type="match status" value="1"/>
</dbReference>
<protein>
    <submittedName>
        <fullName evidence="3">VWA domain-containing protein</fullName>
    </submittedName>
</protein>
<keyword evidence="4" id="KW-1185">Reference proteome</keyword>
<dbReference type="Proteomes" id="UP001267426">
    <property type="component" value="Unassembled WGS sequence"/>
</dbReference>
<evidence type="ECO:0000256" key="1">
    <source>
        <dbReference type="SAM" id="SignalP"/>
    </source>
</evidence>
<dbReference type="PANTHER" id="PTHR10579:SF43">
    <property type="entry name" value="ZINC FINGER (C3HC4-TYPE RING FINGER) FAMILY PROTEIN"/>
    <property type="match status" value="1"/>
</dbReference>
<accession>A0ABU3BPQ0</accession>
<dbReference type="SMART" id="SM00327">
    <property type="entry name" value="VWA"/>
    <property type="match status" value="1"/>
</dbReference>